<name>A0A6M3LSV6_9ZZZZ</name>
<gene>
    <name evidence="1" type="ORF">MM415A04970_0013</name>
    <name evidence="2" type="ORF">MM415B05866_0006</name>
    <name evidence="3" type="ORF">TM448B10250_0009</name>
</gene>
<evidence type="ECO:0000313" key="1">
    <source>
        <dbReference type="EMBL" id="QJA69201.1"/>
    </source>
</evidence>
<protein>
    <submittedName>
        <fullName evidence="2">Uncharacterized protein</fullName>
    </submittedName>
</protein>
<dbReference type="AlphaFoldDB" id="A0A6M3LSV6"/>
<sequence length="69" mass="7856">MNCQICCCGAEVGYTHRRNCPYPLYHATDSQYDKWVAARKKISTIEEFPGLHLRAGMSGFHFSDKGEKT</sequence>
<dbReference type="EMBL" id="MT141685">
    <property type="protein sequence ID" value="QJA69201.1"/>
    <property type="molecule type" value="Genomic_DNA"/>
</dbReference>
<dbReference type="EMBL" id="MT145185">
    <property type="protein sequence ID" value="QJI04496.1"/>
    <property type="molecule type" value="Genomic_DNA"/>
</dbReference>
<accession>A0A6M3LSV6</accession>
<proteinExistence type="predicted"/>
<evidence type="ECO:0000313" key="2">
    <source>
        <dbReference type="EMBL" id="QJA97893.1"/>
    </source>
</evidence>
<organism evidence="2">
    <name type="scientific">viral metagenome</name>
    <dbReference type="NCBI Taxonomy" id="1070528"/>
    <lineage>
        <taxon>unclassified sequences</taxon>
        <taxon>metagenomes</taxon>
        <taxon>organismal metagenomes</taxon>
    </lineage>
</organism>
<reference evidence="2" key="1">
    <citation type="submission" date="2020-03" db="EMBL/GenBank/DDBJ databases">
        <title>The deep terrestrial virosphere.</title>
        <authorList>
            <person name="Holmfeldt K."/>
            <person name="Nilsson E."/>
            <person name="Simone D."/>
            <person name="Lopez-Fernandez M."/>
            <person name="Wu X."/>
            <person name="de Brujin I."/>
            <person name="Lundin D."/>
            <person name="Andersson A."/>
            <person name="Bertilsson S."/>
            <person name="Dopson M."/>
        </authorList>
    </citation>
    <scope>NUCLEOTIDE SEQUENCE</scope>
    <source>
        <strain evidence="1">MM415A04970</strain>
        <strain evidence="2">MM415B05866</strain>
        <strain evidence="3">TM448B10250</strain>
    </source>
</reference>
<evidence type="ECO:0000313" key="3">
    <source>
        <dbReference type="EMBL" id="QJI04496.1"/>
    </source>
</evidence>
<dbReference type="EMBL" id="MT143534">
    <property type="protein sequence ID" value="QJA97893.1"/>
    <property type="molecule type" value="Genomic_DNA"/>
</dbReference>